<feature type="transmembrane region" description="Helical" evidence="1">
    <location>
        <begin position="134"/>
        <end position="155"/>
    </location>
</feature>
<dbReference type="OrthoDB" id="3226582at2759"/>
<dbReference type="Proteomes" id="UP001150266">
    <property type="component" value="Unassembled WGS sequence"/>
</dbReference>
<keyword evidence="1" id="KW-0812">Transmembrane</keyword>
<accession>A0A9W9DWQ9</accession>
<evidence type="ECO:0000313" key="3">
    <source>
        <dbReference type="Proteomes" id="UP001150266"/>
    </source>
</evidence>
<organism evidence="2 3">
    <name type="scientific">Lentinula aciculospora</name>
    <dbReference type="NCBI Taxonomy" id="153920"/>
    <lineage>
        <taxon>Eukaryota</taxon>
        <taxon>Fungi</taxon>
        <taxon>Dikarya</taxon>
        <taxon>Basidiomycota</taxon>
        <taxon>Agaricomycotina</taxon>
        <taxon>Agaricomycetes</taxon>
        <taxon>Agaricomycetidae</taxon>
        <taxon>Agaricales</taxon>
        <taxon>Marasmiineae</taxon>
        <taxon>Omphalotaceae</taxon>
        <taxon>Lentinula</taxon>
    </lineage>
</organism>
<keyword evidence="1" id="KW-0472">Membrane</keyword>
<evidence type="ECO:0000313" key="2">
    <source>
        <dbReference type="EMBL" id="KAJ4489953.1"/>
    </source>
</evidence>
<comment type="caution">
    <text evidence="2">The sequence shown here is derived from an EMBL/GenBank/DDBJ whole genome shotgun (WGS) entry which is preliminary data.</text>
</comment>
<feature type="transmembrane region" description="Helical" evidence="1">
    <location>
        <begin position="14"/>
        <end position="37"/>
    </location>
</feature>
<keyword evidence="3" id="KW-1185">Reference proteome</keyword>
<feature type="transmembrane region" description="Helical" evidence="1">
    <location>
        <begin position="233"/>
        <end position="255"/>
    </location>
</feature>
<gene>
    <name evidence="2" type="ORF">J3R30DRAFT_9966</name>
</gene>
<feature type="transmembrane region" description="Helical" evidence="1">
    <location>
        <begin position="161"/>
        <end position="180"/>
    </location>
</feature>
<protein>
    <submittedName>
        <fullName evidence="2">Uncharacterized protein</fullName>
    </submittedName>
</protein>
<feature type="transmembrane region" description="Helical" evidence="1">
    <location>
        <begin position="103"/>
        <end position="122"/>
    </location>
</feature>
<proteinExistence type="predicted"/>
<feature type="transmembrane region" description="Helical" evidence="1">
    <location>
        <begin position="201"/>
        <end position="221"/>
    </location>
</feature>
<keyword evidence="1" id="KW-1133">Transmembrane helix</keyword>
<dbReference type="AlphaFoldDB" id="A0A9W9DWQ9"/>
<sequence>MLCTGYSRYMIADIARHVFSIFLGSYIPLSIACMLIVYRRKRKAYKIQIGAMLLLALASTVSIIVQCVNQGRALLAMLRDDYEGASTSEIVQDNMTTALIHDYVVLGIYIFSNVIADALLLYRCFIIWDKDIRVVLLPLLGYLGNIILGILGLSYNDEFVFEFWILAIVENVVLTALITGKIWYIKHEAGGILGSAVKIKYNMIAAIILESGFVYSAIVLATSVTSMMTHNAIYASCLLAAATQIVGIAPCLMIIRIALGVDTRDVLSSIAIMTNHTTSGTIRQTIQDPSEFRNDILNSGQAIFRMETRENPDLEEGGGTYEQSLRVQGKYTEIADNDRDNPDSSTYNTISASEYHEDDKMLTPKLTPNAQQVVFARSDSAVVGLPFPKY</sequence>
<name>A0A9W9DWQ9_9AGAR</name>
<reference evidence="2" key="1">
    <citation type="submission" date="2022-08" db="EMBL/GenBank/DDBJ databases">
        <title>A Global Phylogenomic Analysis of the Shiitake Genus Lentinula.</title>
        <authorList>
            <consortium name="DOE Joint Genome Institute"/>
            <person name="Sierra-Patev S."/>
            <person name="Min B."/>
            <person name="Naranjo-Ortiz M."/>
            <person name="Looney B."/>
            <person name="Konkel Z."/>
            <person name="Slot J.C."/>
            <person name="Sakamoto Y."/>
            <person name="Steenwyk J.L."/>
            <person name="Rokas A."/>
            <person name="Carro J."/>
            <person name="Camarero S."/>
            <person name="Ferreira P."/>
            <person name="Molpeceres G."/>
            <person name="Ruiz-Duenas F.J."/>
            <person name="Serrano A."/>
            <person name="Henrissat B."/>
            <person name="Drula E."/>
            <person name="Hughes K.W."/>
            <person name="Mata J.L."/>
            <person name="Ishikawa N.K."/>
            <person name="Vargas-Isla R."/>
            <person name="Ushijima S."/>
            <person name="Smith C.A."/>
            <person name="Ahrendt S."/>
            <person name="Andreopoulos W."/>
            <person name="He G."/>
            <person name="Labutti K."/>
            <person name="Lipzen A."/>
            <person name="Ng V."/>
            <person name="Riley R."/>
            <person name="Sandor L."/>
            <person name="Barry K."/>
            <person name="Martinez A.T."/>
            <person name="Xiao Y."/>
            <person name="Gibbons J.G."/>
            <person name="Terashima K."/>
            <person name="Grigoriev I.V."/>
            <person name="Hibbett D.S."/>
        </authorList>
    </citation>
    <scope>NUCLEOTIDE SEQUENCE</scope>
    <source>
        <strain evidence="2">JLM2183</strain>
    </source>
</reference>
<evidence type="ECO:0000256" key="1">
    <source>
        <dbReference type="SAM" id="Phobius"/>
    </source>
</evidence>
<feature type="transmembrane region" description="Helical" evidence="1">
    <location>
        <begin position="49"/>
        <end position="68"/>
    </location>
</feature>
<dbReference type="EMBL" id="JAOTPV010000001">
    <property type="protein sequence ID" value="KAJ4489953.1"/>
    <property type="molecule type" value="Genomic_DNA"/>
</dbReference>